<comment type="function">
    <text evidence="2">Secreted tripeptidyl-peptidase which degrades proteins at acidic pHs and is involved in virulence.</text>
</comment>
<dbReference type="GO" id="GO:0046872">
    <property type="term" value="F:metal ion binding"/>
    <property type="evidence" value="ECO:0007669"/>
    <property type="project" value="UniProtKB-UniRule"/>
</dbReference>
<evidence type="ECO:0000256" key="2">
    <source>
        <dbReference type="ARBA" id="ARBA00002451"/>
    </source>
</evidence>
<feature type="binding site" evidence="15">
    <location>
        <position position="636"/>
    </location>
    <ligand>
        <name>Ca(2+)</name>
        <dbReference type="ChEBI" id="CHEBI:29108"/>
    </ligand>
</feature>
<protein>
    <recommendedName>
        <fullName evidence="4">tripeptidyl-peptidase II</fullName>
        <ecNumber evidence="4">3.4.14.10</ecNumber>
    </recommendedName>
</protein>
<dbReference type="CDD" id="cd04056">
    <property type="entry name" value="Peptidases_S53"/>
    <property type="match status" value="1"/>
</dbReference>
<keyword evidence="11 15" id="KW-0106">Calcium</keyword>
<dbReference type="InterPro" id="IPR050819">
    <property type="entry name" value="Tripeptidyl-peptidase_I"/>
</dbReference>
<evidence type="ECO:0000256" key="14">
    <source>
        <dbReference type="ARBA" id="ARBA00023180"/>
    </source>
</evidence>
<keyword evidence="9 15" id="KW-0378">Hydrolase</keyword>
<dbReference type="GO" id="GO:0004252">
    <property type="term" value="F:serine-type endopeptidase activity"/>
    <property type="evidence" value="ECO:0007669"/>
    <property type="project" value="UniProtKB-UniRule"/>
</dbReference>
<keyword evidence="13" id="KW-0865">Zymogen</keyword>
<dbReference type="EC" id="3.4.14.10" evidence="4"/>
<dbReference type="GO" id="GO:0006508">
    <property type="term" value="P:proteolysis"/>
    <property type="evidence" value="ECO:0007669"/>
    <property type="project" value="UniProtKB-KW"/>
</dbReference>
<feature type="binding site" evidence="15">
    <location>
        <position position="657"/>
    </location>
    <ligand>
        <name>Ca(2+)</name>
        <dbReference type="ChEBI" id="CHEBI:29108"/>
    </ligand>
</feature>
<evidence type="ECO:0000259" key="18">
    <source>
        <dbReference type="PROSITE" id="PS51695"/>
    </source>
</evidence>
<evidence type="ECO:0000256" key="11">
    <source>
        <dbReference type="ARBA" id="ARBA00022837"/>
    </source>
</evidence>
<dbReference type="GeneID" id="37031742"/>
<dbReference type="AlphaFoldDB" id="A0A316UIZ1"/>
<dbReference type="Proteomes" id="UP000245884">
    <property type="component" value="Unassembled WGS sequence"/>
</dbReference>
<evidence type="ECO:0000256" key="5">
    <source>
        <dbReference type="ARBA" id="ARBA00022525"/>
    </source>
</evidence>
<dbReference type="RefSeq" id="XP_025359506.1">
    <property type="nucleotide sequence ID" value="XM_025509919.1"/>
</dbReference>
<evidence type="ECO:0000256" key="8">
    <source>
        <dbReference type="ARBA" id="ARBA00022729"/>
    </source>
</evidence>
<evidence type="ECO:0000256" key="3">
    <source>
        <dbReference type="ARBA" id="ARBA00004239"/>
    </source>
</evidence>
<feature type="active site" description="Charge relay system" evidence="15">
    <location>
        <position position="343"/>
    </location>
</feature>
<name>A0A316UIZ1_9BASI</name>
<evidence type="ECO:0000256" key="13">
    <source>
        <dbReference type="ARBA" id="ARBA00023145"/>
    </source>
</evidence>
<keyword evidence="10 15" id="KW-0720">Serine protease</keyword>
<dbReference type="OrthoDB" id="409122at2759"/>
<dbReference type="InterPro" id="IPR015366">
    <property type="entry name" value="S53_propep"/>
</dbReference>
<dbReference type="InterPro" id="IPR030400">
    <property type="entry name" value="Sedolisin_dom"/>
</dbReference>
<dbReference type="Pfam" id="PF09286">
    <property type="entry name" value="Pro-kuma_activ"/>
    <property type="match status" value="1"/>
</dbReference>
<keyword evidence="12" id="KW-0843">Virulence</keyword>
<evidence type="ECO:0000256" key="9">
    <source>
        <dbReference type="ARBA" id="ARBA00022801"/>
    </source>
</evidence>
<evidence type="ECO:0000256" key="1">
    <source>
        <dbReference type="ARBA" id="ARBA00001910"/>
    </source>
</evidence>
<keyword evidence="8 17" id="KW-0732">Signal</keyword>
<evidence type="ECO:0000256" key="6">
    <source>
        <dbReference type="ARBA" id="ARBA00022670"/>
    </source>
</evidence>
<keyword evidence="7 15" id="KW-0479">Metal-binding</keyword>
<evidence type="ECO:0000256" key="4">
    <source>
        <dbReference type="ARBA" id="ARBA00012462"/>
    </source>
</evidence>
<dbReference type="SUPFAM" id="SSF52743">
    <property type="entry name" value="Subtilisin-like"/>
    <property type="match status" value="1"/>
</dbReference>
<dbReference type="GO" id="GO:0005576">
    <property type="term" value="C:extracellular region"/>
    <property type="evidence" value="ECO:0007669"/>
    <property type="project" value="UniProtKB-SubCell"/>
</dbReference>
<feature type="chain" id="PRO_5016426248" description="tripeptidyl-peptidase II" evidence="17">
    <location>
        <begin position="18"/>
        <end position="678"/>
    </location>
</feature>
<evidence type="ECO:0000256" key="16">
    <source>
        <dbReference type="SAM" id="MobiDB-lite"/>
    </source>
</evidence>
<feature type="region of interest" description="Disordered" evidence="16">
    <location>
        <begin position="189"/>
        <end position="229"/>
    </location>
</feature>
<dbReference type="Pfam" id="PF00082">
    <property type="entry name" value="Peptidase_S8"/>
    <property type="match status" value="1"/>
</dbReference>
<reference evidence="19 20" key="1">
    <citation type="journal article" date="2018" name="Mol. Biol. Evol.">
        <title>Broad Genomic Sampling Reveals a Smut Pathogenic Ancestry of the Fungal Clade Ustilaginomycotina.</title>
        <authorList>
            <person name="Kijpornyongpan T."/>
            <person name="Mondo S.J."/>
            <person name="Barry K."/>
            <person name="Sandor L."/>
            <person name="Lee J."/>
            <person name="Lipzen A."/>
            <person name="Pangilinan J."/>
            <person name="LaButti K."/>
            <person name="Hainaut M."/>
            <person name="Henrissat B."/>
            <person name="Grigoriev I.V."/>
            <person name="Spatafora J.W."/>
            <person name="Aime M.C."/>
        </authorList>
    </citation>
    <scope>NUCLEOTIDE SEQUENCE [LARGE SCALE GENOMIC DNA]</scope>
    <source>
        <strain evidence="19 20">MCA 5214</strain>
    </source>
</reference>
<feature type="active site" description="Charge relay system" evidence="15">
    <location>
        <position position="347"/>
    </location>
</feature>
<comment type="catalytic activity">
    <reaction evidence="1">
        <text>Release of an N-terminal tripeptide from a polypeptide.</text>
        <dbReference type="EC" id="3.4.14.10"/>
    </reaction>
</comment>
<sequence>MRVHLALLTFLSATALALPSSRLTTRDEDHVVHERRNALPQGWVKRDRLSPHFEIPVSIALKQQNLDRIQEYLEEVSHPDSKAFGQHWDAARVASTFAPSQETVSSVSDWMTLHGIGSTRISPSVSRGWLNVRLSAAEAERLLRTTFHEYEHADSGIVTVGTDEYHVPARLVEHIDFITPTLHFDAKVKRDNSGNLDSSLQRRGAHPHPSPNHPAPNHAPRVVGIGKSLGYPGQSTSEPKFVPLAPLPDGHPHPIVNDLKNCSNSIVPICLRALYGLPKLEGEAKIQDGLGIVEYTPQAYRQEDLSYFFSQYAKGLKYTKPKVVSIDGGYAQTVNQSFEYNGESNLDLEYAMALAETQTTLYQVGDPIESASFSDFLDALDGSFCANDDPSQDAVYPDNSTDPLAYKGPKQCGGIAATKVISTSYGYNEADLTPLYEQRQCNEYAKIALQGVSFFFSSGDYGVSGNNGQCISFTNSSEYIDQSQGGRFNPSFPSTCPYITSVGATQIKPGKTVNDPEEACETTIYSGGGFSNVFSIPDYQKSAVGTYLSQHRPSYQSPRVYNGTGTSRAFPDISANGAKYLVRVDGQYAHVFGTSASAPVVAAIFSRINEERARIGKGPVGFVNPTLYAHPEVLKDITEGGNQGCNTPGFTAVRGWDPVTGLGTPDYKKLLKLYTSLP</sequence>
<feature type="binding site" evidence="15">
    <location>
        <position position="637"/>
    </location>
    <ligand>
        <name>Ca(2+)</name>
        <dbReference type="ChEBI" id="CHEBI:29108"/>
    </ligand>
</feature>
<feature type="active site" description="Charge relay system" evidence="15">
    <location>
        <position position="595"/>
    </location>
</feature>
<accession>A0A316UIZ1</accession>
<dbReference type="SUPFAM" id="SSF54897">
    <property type="entry name" value="Protease propeptides/inhibitors"/>
    <property type="match status" value="1"/>
</dbReference>
<dbReference type="Gene3D" id="3.40.50.200">
    <property type="entry name" value="Peptidase S8/S53 domain"/>
    <property type="match status" value="1"/>
</dbReference>
<dbReference type="InterPro" id="IPR036852">
    <property type="entry name" value="Peptidase_S8/S53_dom_sf"/>
</dbReference>
<keyword evidence="5" id="KW-0964">Secreted</keyword>
<keyword evidence="14" id="KW-0325">Glycoprotein</keyword>
<proteinExistence type="predicted"/>
<evidence type="ECO:0000256" key="17">
    <source>
        <dbReference type="SAM" id="SignalP"/>
    </source>
</evidence>
<keyword evidence="20" id="KW-1185">Reference proteome</keyword>
<feature type="binding site" evidence="15">
    <location>
        <position position="655"/>
    </location>
    <ligand>
        <name>Ca(2+)</name>
        <dbReference type="ChEBI" id="CHEBI:29108"/>
    </ligand>
</feature>
<evidence type="ECO:0000256" key="12">
    <source>
        <dbReference type="ARBA" id="ARBA00023026"/>
    </source>
</evidence>
<keyword evidence="6 15" id="KW-0645">Protease</keyword>
<evidence type="ECO:0000256" key="7">
    <source>
        <dbReference type="ARBA" id="ARBA00022723"/>
    </source>
</evidence>
<organism evidence="19 20">
    <name type="scientific">Jaminaea rosea</name>
    <dbReference type="NCBI Taxonomy" id="1569628"/>
    <lineage>
        <taxon>Eukaryota</taxon>
        <taxon>Fungi</taxon>
        <taxon>Dikarya</taxon>
        <taxon>Basidiomycota</taxon>
        <taxon>Ustilaginomycotina</taxon>
        <taxon>Exobasidiomycetes</taxon>
        <taxon>Microstromatales</taxon>
        <taxon>Microstromatales incertae sedis</taxon>
        <taxon>Jaminaea</taxon>
    </lineage>
</organism>
<dbReference type="STRING" id="1569628.A0A316UIZ1"/>
<dbReference type="InterPro" id="IPR000209">
    <property type="entry name" value="Peptidase_S8/S53_dom"/>
</dbReference>
<evidence type="ECO:0000256" key="10">
    <source>
        <dbReference type="ARBA" id="ARBA00022825"/>
    </source>
</evidence>
<gene>
    <name evidence="19" type="ORF">BDZ90DRAFT_88311</name>
</gene>
<dbReference type="SMART" id="SM00944">
    <property type="entry name" value="Pro-kuma_activ"/>
    <property type="match status" value="1"/>
</dbReference>
<dbReference type="GO" id="GO:0008240">
    <property type="term" value="F:tripeptidyl-peptidase activity"/>
    <property type="evidence" value="ECO:0007669"/>
    <property type="project" value="UniProtKB-EC"/>
</dbReference>
<comment type="subcellular location">
    <subcellularLocation>
        <location evidence="3">Secreted</location>
        <location evidence="3">Extracellular space</location>
    </subcellularLocation>
</comment>
<dbReference type="CDD" id="cd11377">
    <property type="entry name" value="Pro-peptidase_S53"/>
    <property type="match status" value="1"/>
</dbReference>
<evidence type="ECO:0000313" key="20">
    <source>
        <dbReference type="Proteomes" id="UP000245884"/>
    </source>
</evidence>
<evidence type="ECO:0000313" key="19">
    <source>
        <dbReference type="EMBL" id="PWN24894.1"/>
    </source>
</evidence>
<feature type="signal peptide" evidence="17">
    <location>
        <begin position="1"/>
        <end position="17"/>
    </location>
</feature>
<dbReference type="FunFam" id="3.40.50.200:FF:000015">
    <property type="entry name" value="Tripeptidyl peptidase A"/>
    <property type="match status" value="1"/>
</dbReference>
<dbReference type="PROSITE" id="PS51695">
    <property type="entry name" value="SEDOLISIN"/>
    <property type="match status" value="1"/>
</dbReference>
<dbReference type="PANTHER" id="PTHR14218">
    <property type="entry name" value="PROTEASE S8 TRIPEPTIDYL PEPTIDASE I CLN2"/>
    <property type="match status" value="1"/>
</dbReference>
<dbReference type="EMBL" id="KZ819678">
    <property type="protein sequence ID" value="PWN24894.1"/>
    <property type="molecule type" value="Genomic_DNA"/>
</dbReference>
<feature type="domain" description="Peptidase S53" evidence="18">
    <location>
        <begin position="265"/>
        <end position="677"/>
    </location>
</feature>
<dbReference type="PANTHER" id="PTHR14218:SF19">
    <property type="entry name" value="SERINE PROTEASE AORO, PUTATIVE (AFU_ORTHOLOGUE AFUA_6G10250)-RELATED"/>
    <property type="match status" value="1"/>
</dbReference>
<comment type="cofactor">
    <cofactor evidence="15">
        <name>Ca(2+)</name>
        <dbReference type="ChEBI" id="CHEBI:29108"/>
    </cofactor>
    <text evidence="15">Binds 1 Ca(2+) ion per subunit.</text>
</comment>
<evidence type="ECO:0000256" key="15">
    <source>
        <dbReference type="PROSITE-ProRule" id="PRU01032"/>
    </source>
</evidence>